<accession>A0A1T4PGV5</accession>
<feature type="transmembrane region" description="Helical" evidence="1">
    <location>
        <begin position="128"/>
        <end position="146"/>
    </location>
</feature>
<gene>
    <name evidence="2" type="ORF">SAMN02745174_01916</name>
</gene>
<name>A0A1T4PGV5_9FUSO</name>
<dbReference type="Pfam" id="PF10947">
    <property type="entry name" value="DUF2628"/>
    <property type="match status" value="1"/>
</dbReference>
<keyword evidence="3" id="KW-1185">Reference proteome</keyword>
<evidence type="ECO:0000313" key="2">
    <source>
        <dbReference type="EMBL" id="SJZ90794.1"/>
    </source>
</evidence>
<keyword evidence="1" id="KW-1133">Transmembrane helix</keyword>
<keyword evidence="1" id="KW-0812">Transmembrane</keyword>
<reference evidence="2 3" key="1">
    <citation type="submission" date="2017-02" db="EMBL/GenBank/DDBJ databases">
        <authorList>
            <person name="Peterson S.W."/>
        </authorList>
    </citation>
    <scope>NUCLEOTIDE SEQUENCE [LARGE SCALE GENOMIC DNA]</scope>
    <source>
        <strain evidence="2 3">ATCC 700028</strain>
    </source>
</reference>
<dbReference type="STRING" id="180163.SAMN02745174_01916"/>
<sequence length="155" mass="18089">MKNNILKKEYIEAFIGKRELKWYEKAFEKYENNELKFNLIACIFSYLYLIYRKCYKAGIIIGVIIFFSSTFLGEIGNIISLVVSVLCGLYGPKFVFIRYKENLERFENLSENRVIANLKLVGGFDIKWVIGAVLFTGIFNKILMFVSHGGYEQFK</sequence>
<feature type="transmembrane region" description="Helical" evidence="1">
    <location>
        <begin position="58"/>
        <end position="91"/>
    </location>
</feature>
<dbReference type="InterPro" id="IPR024399">
    <property type="entry name" value="DUF2628"/>
</dbReference>
<dbReference type="EMBL" id="FUWX01000014">
    <property type="protein sequence ID" value="SJZ90794.1"/>
    <property type="molecule type" value="Genomic_DNA"/>
</dbReference>
<evidence type="ECO:0000313" key="3">
    <source>
        <dbReference type="Proteomes" id="UP000191153"/>
    </source>
</evidence>
<protein>
    <recommendedName>
        <fullName evidence="4">DUF2628 domain-containing protein</fullName>
    </recommendedName>
</protein>
<organism evidence="2 3">
    <name type="scientific">Cetobacterium ceti</name>
    <dbReference type="NCBI Taxonomy" id="180163"/>
    <lineage>
        <taxon>Bacteria</taxon>
        <taxon>Fusobacteriati</taxon>
        <taxon>Fusobacteriota</taxon>
        <taxon>Fusobacteriia</taxon>
        <taxon>Fusobacteriales</taxon>
        <taxon>Fusobacteriaceae</taxon>
        <taxon>Cetobacterium</taxon>
    </lineage>
</organism>
<keyword evidence="1" id="KW-0472">Membrane</keyword>
<dbReference type="AlphaFoldDB" id="A0A1T4PGV5"/>
<dbReference type="RefSeq" id="WP_078694380.1">
    <property type="nucleotide sequence ID" value="NZ_FUWX01000014.1"/>
</dbReference>
<evidence type="ECO:0000256" key="1">
    <source>
        <dbReference type="SAM" id="Phobius"/>
    </source>
</evidence>
<evidence type="ECO:0008006" key="4">
    <source>
        <dbReference type="Google" id="ProtNLM"/>
    </source>
</evidence>
<proteinExistence type="predicted"/>
<dbReference type="Proteomes" id="UP000191153">
    <property type="component" value="Unassembled WGS sequence"/>
</dbReference>